<comment type="catalytic activity">
    <reaction evidence="16">
        <text>H2 + A = AH2</text>
        <dbReference type="Rhea" id="RHEA:12116"/>
        <dbReference type="ChEBI" id="CHEBI:13193"/>
        <dbReference type="ChEBI" id="CHEBI:17499"/>
        <dbReference type="ChEBI" id="CHEBI:18276"/>
        <dbReference type="EC" id="1.12.99.6"/>
    </reaction>
</comment>
<comment type="subunit">
    <text evidence="5">Heterodimer of a large and a small subunit.</text>
</comment>
<dbReference type="Pfam" id="PF14720">
    <property type="entry name" value="NiFe_hyd_SSU_C"/>
    <property type="match status" value="1"/>
</dbReference>
<dbReference type="Gene3D" id="4.10.480.10">
    <property type="entry name" value="Cytochrome-c3 hydrogenase, C-terminal domain"/>
    <property type="match status" value="1"/>
</dbReference>
<evidence type="ECO:0000259" key="22">
    <source>
        <dbReference type="Pfam" id="PF14720"/>
    </source>
</evidence>
<evidence type="ECO:0000256" key="18">
    <source>
        <dbReference type="ARBA" id="ARBA00080482"/>
    </source>
</evidence>
<dbReference type="InterPro" id="IPR037024">
    <property type="entry name" value="NiFe_Hase_small_N_sf"/>
</dbReference>
<evidence type="ECO:0000256" key="1">
    <source>
        <dbReference type="ARBA" id="ARBA00001927"/>
    </source>
</evidence>
<dbReference type="GO" id="GO:0008901">
    <property type="term" value="F:ferredoxin hydrogenase activity"/>
    <property type="evidence" value="ECO:0007669"/>
    <property type="project" value="InterPro"/>
</dbReference>
<feature type="binding site" evidence="19">
    <location>
        <position position="273"/>
    </location>
    <ligand>
        <name>[4Fe-4S] cluster</name>
        <dbReference type="ChEBI" id="CHEBI:49883"/>
        <label>2</label>
    </ligand>
</feature>
<keyword evidence="24" id="KW-1185">Reference proteome</keyword>
<evidence type="ECO:0000256" key="16">
    <source>
        <dbReference type="ARBA" id="ARBA00048757"/>
    </source>
</evidence>
<accession>A0A3B0M7S3</accession>
<evidence type="ECO:0000256" key="15">
    <source>
        <dbReference type="ARBA" id="ARBA00023291"/>
    </source>
</evidence>
<dbReference type="GO" id="GO:0005886">
    <property type="term" value="C:plasma membrane"/>
    <property type="evidence" value="ECO:0007669"/>
    <property type="project" value="UniProtKB-SubCell"/>
</dbReference>
<evidence type="ECO:0000256" key="5">
    <source>
        <dbReference type="ARBA" id="ARBA00011771"/>
    </source>
</evidence>
<protein>
    <recommendedName>
        <fullName evidence="17">Uptake hydrogenase small subunit</fullName>
        <ecNumber evidence="6">1.12.99.6</ecNumber>
    </recommendedName>
    <alternativeName>
        <fullName evidence="18">Membrane-bound hydrogenase small subunit</fullName>
    </alternativeName>
</protein>
<dbReference type="NCBIfam" id="TIGR00391">
    <property type="entry name" value="hydA"/>
    <property type="match status" value="1"/>
</dbReference>
<keyword evidence="7" id="KW-1003">Cell membrane</keyword>
<keyword evidence="9 19" id="KW-0479">Metal-binding</keyword>
<comment type="cofactor">
    <cofactor evidence="1">
        <name>[3Fe-4S] cluster</name>
        <dbReference type="ChEBI" id="CHEBI:21137"/>
    </cofactor>
</comment>
<evidence type="ECO:0000256" key="9">
    <source>
        <dbReference type="ARBA" id="ARBA00022723"/>
    </source>
</evidence>
<dbReference type="RefSeq" id="WP_281272829.1">
    <property type="nucleotide sequence ID" value="NZ_UIHC01000014.1"/>
</dbReference>
<feature type="compositionally biased region" description="Basic and acidic residues" evidence="20">
    <location>
        <begin position="368"/>
        <end position="383"/>
    </location>
</feature>
<keyword evidence="15 19" id="KW-0003">3Fe-4S</keyword>
<feature type="domain" description="Cytochrome-c3 hydrogenase C-terminal" evidence="22">
    <location>
        <begin position="234"/>
        <end position="315"/>
    </location>
</feature>
<dbReference type="NCBIfam" id="TIGR01409">
    <property type="entry name" value="TAT_signal_seq"/>
    <property type="match status" value="1"/>
</dbReference>
<evidence type="ECO:0000256" key="6">
    <source>
        <dbReference type="ARBA" id="ARBA00012082"/>
    </source>
</evidence>
<dbReference type="Proteomes" id="UP000272908">
    <property type="component" value="Unassembled WGS sequence"/>
</dbReference>
<dbReference type="FunFam" id="4.10.480.10:FF:000002">
    <property type="entry name" value="Hydrogenase-1 small chain"/>
    <property type="match status" value="1"/>
</dbReference>
<feature type="binding site" evidence="19">
    <location>
        <position position="72"/>
    </location>
    <ligand>
        <name>[4Fe-4S] cluster</name>
        <dbReference type="ChEBI" id="CHEBI:49883"/>
        <label>1</label>
    </ligand>
</feature>
<comment type="cofactor">
    <cofactor evidence="2">
        <name>[4Fe-4S] cluster</name>
        <dbReference type="ChEBI" id="CHEBI:49883"/>
    </cofactor>
</comment>
<evidence type="ECO:0000256" key="14">
    <source>
        <dbReference type="ARBA" id="ARBA00023136"/>
    </source>
</evidence>
<keyword evidence="10" id="KW-0732">Signal</keyword>
<evidence type="ECO:0000313" key="24">
    <source>
        <dbReference type="Proteomes" id="UP000272908"/>
    </source>
</evidence>
<gene>
    <name evidence="23" type="primary">hoxK</name>
    <name evidence="23" type="ORF">ROE7235_01782</name>
</gene>
<feature type="binding site" evidence="19">
    <location>
        <position position="282"/>
    </location>
    <ligand>
        <name>[3Fe-4S] cluster</name>
        <dbReference type="ChEBI" id="CHEBI:21137"/>
    </ligand>
</feature>
<feature type="binding site" evidence="19">
    <location>
        <position position="69"/>
    </location>
    <ligand>
        <name>[4Fe-4S] cluster</name>
        <dbReference type="ChEBI" id="CHEBI:49883"/>
        <label>1</label>
    </ligand>
</feature>
<keyword evidence="8 19" id="KW-0004">4Fe-4S</keyword>
<dbReference type="InterPro" id="IPR006311">
    <property type="entry name" value="TAT_signal"/>
</dbReference>
<feature type="binding site" evidence="19">
    <location>
        <position position="242"/>
    </location>
    <ligand>
        <name>[4Fe-4S] cluster</name>
        <dbReference type="ChEBI" id="CHEBI:49883"/>
        <label>2</label>
    </ligand>
</feature>
<evidence type="ECO:0000259" key="21">
    <source>
        <dbReference type="Pfam" id="PF01058"/>
    </source>
</evidence>
<dbReference type="GO" id="GO:0033748">
    <property type="term" value="F:hydrogenase (acceptor) activity"/>
    <property type="evidence" value="ECO:0007669"/>
    <property type="project" value="UniProtKB-EC"/>
</dbReference>
<dbReference type="GO" id="GO:0009061">
    <property type="term" value="P:anaerobic respiration"/>
    <property type="evidence" value="ECO:0007669"/>
    <property type="project" value="TreeGrafter"/>
</dbReference>
<evidence type="ECO:0000256" key="12">
    <source>
        <dbReference type="ARBA" id="ARBA00023004"/>
    </source>
</evidence>
<name>A0A3B0M7S3_9RHOB</name>
<evidence type="ECO:0000256" key="2">
    <source>
        <dbReference type="ARBA" id="ARBA00001966"/>
    </source>
</evidence>
<proteinExistence type="inferred from homology"/>
<dbReference type="AlphaFoldDB" id="A0A3B0M7S3"/>
<feature type="binding site" evidence="19">
    <location>
        <position position="167"/>
    </location>
    <ligand>
        <name>[4Fe-4S] cluster</name>
        <dbReference type="ChEBI" id="CHEBI:49883"/>
        <label>1</label>
    </ligand>
</feature>
<feature type="binding site" evidence="19">
    <location>
        <position position="267"/>
    </location>
    <ligand>
        <name>[4Fe-4S] cluster</name>
        <dbReference type="ChEBI" id="CHEBI:49883"/>
        <label>2</label>
    </ligand>
</feature>
<dbReference type="GO" id="GO:0009375">
    <property type="term" value="C:ferredoxin hydrogenase complex"/>
    <property type="evidence" value="ECO:0007669"/>
    <property type="project" value="InterPro"/>
</dbReference>
<dbReference type="InterPro" id="IPR001821">
    <property type="entry name" value="NiFe_hydrogenase_ssu"/>
</dbReference>
<dbReference type="EMBL" id="UIHC01000014">
    <property type="protein sequence ID" value="SUZ32031.1"/>
    <property type="molecule type" value="Genomic_DNA"/>
</dbReference>
<feature type="region of interest" description="Disordered" evidence="20">
    <location>
        <begin position="362"/>
        <end position="383"/>
    </location>
</feature>
<dbReference type="PANTHER" id="PTHR30013">
    <property type="entry name" value="NIFE / NIFESE HYDROGENASE SMALL SUBUNIT FAMILY MEMBER"/>
    <property type="match status" value="1"/>
</dbReference>
<keyword evidence="14" id="KW-0472">Membrane</keyword>
<dbReference type="GO" id="GO:0009055">
    <property type="term" value="F:electron transfer activity"/>
    <property type="evidence" value="ECO:0007669"/>
    <property type="project" value="TreeGrafter"/>
</dbReference>
<dbReference type="InterPro" id="IPR006137">
    <property type="entry name" value="NADH_UbQ_OxRdtase-like_20kDa"/>
</dbReference>
<dbReference type="EC" id="1.12.99.6" evidence="6"/>
<organism evidence="23 24">
    <name type="scientific">Roseinatronobacter ekhonensis</name>
    <dbReference type="NCBI Taxonomy" id="254356"/>
    <lineage>
        <taxon>Bacteria</taxon>
        <taxon>Pseudomonadati</taxon>
        <taxon>Pseudomonadota</taxon>
        <taxon>Alphaproteobacteria</taxon>
        <taxon>Rhodobacterales</taxon>
        <taxon>Paracoccaceae</taxon>
        <taxon>Roseinatronobacter</taxon>
    </lineage>
</organism>
<dbReference type="PIRSF" id="PIRSF000310">
    <property type="entry name" value="NiFe_hyd_ssu"/>
    <property type="match status" value="1"/>
</dbReference>
<comment type="subcellular location">
    <subcellularLocation>
        <location evidence="3">Cell membrane</location>
    </subcellularLocation>
</comment>
<evidence type="ECO:0000256" key="11">
    <source>
        <dbReference type="ARBA" id="ARBA00023002"/>
    </source>
</evidence>
<sequence length="383" mass="41614">MTQPETTTERIETFYEVMRAQGITRRSFMKYCSLTAAALGLGPAFVPKIAHAMETKPRTPVIWLHGLECTCCSESFIRSGHPLAKDVILSMISLDYDDLLMAAAGHQAEAALEETIQKYKGNYILAVEGNPPLNEDGMFCISGGKPFLEKLKRVAKDAKAVIAWGACASYGCVQAAAPNPTQATPIHKVITDKPIIKVPGCPPIAEVMTGVITYMVTFDKMPSLDRQGRPLMFYSQRIHDKCYRRPHFDAGQFVEAWDDEGARKGYCLYKVGCKGPTTYNACSTVRWNEGVSFPIQSGHGCIGCSEDGFWDQGSFYDRVTDVTQFGVEANADRVGLAAMGVVGGAVAGHAALSALKRAQQKAQGHANAVKDDEKAAKANKEEA</sequence>
<keyword evidence="12 19" id="KW-0408">Iron</keyword>
<feature type="binding site" evidence="19">
    <location>
        <position position="304"/>
    </location>
    <ligand>
        <name>[3Fe-4S] cluster</name>
        <dbReference type="ChEBI" id="CHEBI:21137"/>
    </ligand>
</feature>
<evidence type="ECO:0000256" key="3">
    <source>
        <dbReference type="ARBA" id="ARBA00004236"/>
    </source>
</evidence>
<evidence type="ECO:0000256" key="20">
    <source>
        <dbReference type="SAM" id="MobiDB-lite"/>
    </source>
</evidence>
<feature type="binding site" evidence="19">
    <location>
        <position position="201"/>
    </location>
    <ligand>
        <name>[4Fe-4S] cluster</name>
        <dbReference type="ChEBI" id="CHEBI:49883"/>
        <label>1</label>
    </ligand>
</feature>
<reference evidence="24" key="1">
    <citation type="submission" date="2018-08" db="EMBL/GenBank/DDBJ databases">
        <authorList>
            <person name="Rodrigo-Torres L."/>
            <person name="Arahal R. D."/>
            <person name="Lucena T."/>
        </authorList>
    </citation>
    <scope>NUCLEOTIDE SEQUENCE [LARGE SCALE GENOMIC DNA]</scope>
    <source>
        <strain evidence="24">CECT 7235</strain>
    </source>
</reference>
<keyword evidence="11 23" id="KW-0560">Oxidoreductase</keyword>
<dbReference type="InterPro" id="IPR019546">
    <property type="entry name" value="TAT_signal_bac_arc"/>
</dbReference>
<dbReference type="GO" id="GO:0046872">
    <property type="term" value="F:metal ion binding"/>
    <property type="evidence" value="ECO:0007669"/>
    <property type="project" value="UniProtKB-KW"/>
</dbReference>
<evidence type="ECO:0000256" key="4">
    <source>
        <dbReference type="ARBA" id="ARBA00006605"/>
    </source>
</evidence>
<dbReference type="GO" id="GO:0051539">
    <property type="term" value="F:4 iron, 4 sulfur cluster binding"/>
    <property type="evidence" value="ECO:0007669"/>
    <property type="project" value="UniProtKB-KW"/>
</dbReference>
<dbReference type="SUPFAM" id="SSF56770">
    <property type="entry name" value="HydA/Nqo6-like"/>
    <property type="match status" value="1"/>
</dbReference>
<comment type="similarity">
    <text evidence="4">Belongs to the [NiFe]/[NiFeSe] hydrogenase small subunit family.</text>
</comment>
<dbReference type="PROSITE" id="PS51318">
    <property type="entry name" value="TAT"/>
    <property type="match status" value="1"/>
</dbReference>
<dbReference type="Pfam" id="PF01058">
    <property type="entry name" value="Oxidored_q6"/>
    <property type="match status" value="1"/>
</dbReference>
<keyword evidence="13 19" id="KW-0411">Iron-sulfur</keyword>
<feature type="domain" description="NADH:ubiquinone oxidoreductase-like 20kDa subunit" evidence="21">
    <location>
        <begin position="69"/>
        <end position="214"/>
    </location>
</feature>
<evidence type="ECO:0000256" key="13">
    <source>
        <dbReference type="ARBA" id="ARBA00023014"/>
    </source>
</evidence>
<evidence type="ECO:0000256" key="19">
    <source>
        <dbReference type="PIRSR" id="PIRSR000310-1"/>
    </source>
</evidence>
<feature type="binding site" evidence="19">
    <location>
        <position position="239"/>
    </location>
    <ligand>
        <name>[4Fe-4S] cluster</name>
        <dbReference type="ChEBI" id="CHEBI:49883"/>
        <label>2</label>
    </ligand>
</feature>
<evidence type="ECO:0000256" key="8">
    <source>
        <dbReference type="ARBA" id="ARBA00022485"/>
    </source>
</evidence>
<dbReference type="GO" id="GO:0051538">
    <property type="term" value="F:3 iron, 4 sulfur cluster binding"/>
    <property type="evidence" value="ECO:0007669"/>
    <property type="project" value="UniProtKB-KW"/>
</dbReference>
<feature type="binding site" evidence="19">
    <location>
        <position position="301"/>
    </location>
    <ligand>
        <name>[3Fe-4S] cluster</name>
        <dbReference type="ChEBI" id="CHEBI:21137"/>
    </ligand>
</feature>
<evidence type="ECO:0000256" key="17">
    <source>
        <dbReference type="ARBA" id="ARBA00068476"/>
    </source>
</evidence>
<dbReference type="PRINTS" id="PR00614">
    <property type="entry name" value="NIHGNASESMLL"/>
</dbReference>
<dbReference type="Gene3D" id="3.40.50.700">
    <property type="entry name" value="NADH:ubiquinone oxidoreductase-like, 20kDa subunit"/>
    <property type="match status" value="1"/>
</dbReference>
<evidence type="ECO:0000256" key="10">
    <source>
        <dbReference type="ARBA" id="ARBA00022729"/>
    </source>
</evidence>
<evidence type="ECO:0000256" key="7">
    <source>
        <dbReference type="ARBA" id="ARBA00022475"/>
    </source>
</evidence>
<dbReference type="InterPro" id="IPR037148">
    <property type="entry name" value="NiFe-Hase_small_C_sf"/>
</dbReference>
<dbReference type="PANTHER" id="PTHR30013:SF6">
    <property type="entry name" value="HYDROGENASE-1 SMALL CHAIN"/>
    <property type="match status" value="1"/>
</dbReference>
<dbReference type="InterPro" id="IPR027394">
    <property type="entry name" value="Cytochrome-c3_hydrogenase_C"/>
</dbReference>
<dbReference type="GO" id="GO:0044569">
    <property type="term" value="C:[Ni-Fe] hydrogenase complex"/>
    <property type="evidence" value="ECO:0007669"/>
    <property type="project" value="TreeGrafter"/>
</dbReference>
<evidence type="ECO:0000313" key="23">
    <source>
        <dbReference type="EMBL" id="SUZ32031.1"/>
    </source>
</evidence>